<reference evidence="2 3" key="1">
    <citation type="submission" date="2016-02" db="EMBL/GenBank/DDBJ databases">
        <title>Complete genome sequence of Halocynthiibacter arcticus PAMC 20958t from arctic marine sediment.</title>
        <authorList>
            <person name="Lee Y.M."/>
            <person name="Baek K."/>
            <person name="Lee H.K."/>
            <person name="Shin S.C."/>
        </authorList>
    </citation>
    <scope>NUCLEOTIDE SEQUENCE [LARGE SCALE GENOMIC DNA]</scope>
    <source>
        <strain evidence="2">PAMC 20958</strain>
    </source>
</reference>
<dbReference type="InterPro" id="IPR015943">
    <property type="entry name" value="WD40/YVTN_repeat-like_dom_sf"/>
</dbReference>
<dbReference type="InterPro" id="IPR011047">
    <property type="entry name" value="Quinoprotein_ADH-like_sf"/>
</dbReference>
<protein>
    <recommendedName>
        <fullName evidence="1">Pyrrolo-quinoline quinone repeat domain-containing protein</fullName>
    </recommendedName>
</protein>
<dbReference type="PANTHER" id="PTHR34512">
    <property type="entry name" value="CELL SURFACE PROTEIN"/>
    <property type="match status" value="1"/>
</dbReference>
<name>A0A126V1X3_9RHOB</name>
<feature type="domain" description="Pyrrolo-quinoline quinone repeat" evidence="1">
    <location>
        <begin position="156"/>
        <end position="390"/>
    </location>
</feature>
<dbReference type="SUPFAM" id="SSF50998">
    <property type="entry name" value="Quinoprotein alcohol dehydrogenase-like"/>
    <property type="match status" value="1"/>
</dbReference>
<dbReference type="RefSeq" id="WP_052274716.1">
    <property type="nucleotide sequence ID" value="NZ_CP014327.1"/>
</dbReference>
<keyword evidence="3" id="KW-1185">Reference proteome</keyword>
<dbReference type="STRING" id="1579316.RC74_14475"/>
<dbReference type="SMART" id="SM00564">
    <property type="entry name" value="PQQ"/>
    <property type="match status" value="6"/>
</dbReference>
<proteinExistence type="predicted"/>
<dbReference type="KEGG" id="hat:RC74_14475"/>
<dbReference type="EMBL" id="CP014327">
    <property type="protein sequence ID" value="AML52318.1"/>
    <property type="molecule type" value="Genomic_DNA"/>
</dbReference>
<dbReference type="InterPro" id="IPR002372">
    <property type="entry name" value="PQQ_rpt_dom"/>
</dbReference>
<gene>
    <name evidence="2" type="ORF">RC74_14475</name>
</gene>
<dbReference type="AlphaFoldDB" id="A0A126V1X3"/>
<evidence type="ECO:0000259" key="1">
    <source>
        <dbReference type="Pfam" id="PF13360"/>
    </source>
</evidence>
<sequence>MNPVLPKFALESAKTTSVFAPSRFGLKKAAHLFAGLAMVALLAACAKDEVILPGERIGLRAPFGAQEPATAMVVETRAEVTLPPAPSFSARRPVTNSAWTHSNGSPQHHIDHPALAQTIRPLWSVDIGEGDSRKYRISTTPVAKDGRIFTMDSQSLVMAHNTSGALLWKRNLTPITDSPEDVSGGGLAISGDILVATTGFGEMVALDVKTGGEVWAQRVDANIASPPTILNGLVYAISRNNVAWAVNLSDGRVKWQLANAPSVSGIIGGAAPAATNDVAIFPFSTGEMIATFPQGGVRLWSTTISGRRVDSAYAGITDITSEPVILGNTVYAGNASGRTIKFNRANGDVVWTAQEGAYGPVWPEGNSVFLVNDQSALVRLSAATGETLWKVDLPYFVEEKIKKRKTIYAHYGPVLAGGRLWVGSSDGVLRSFDPQNGQLLSTVPLPEGATTAPIVVNNTLYIVTGDGALRAYR</sequence>
<dbReference type="InterPro" id="IPR018391">
    <property type="entry name" value="PQQ_b-propeller_rpt"/>
</dbReference>
<evidence type="ECO:0000313" key="2">
    <source>
        <dbReference type="EMBL" id="AML52318.1"/>
    </source>
</evidence>
<dbReference type="Proteomes" id="UP000070371">
    <property type="component" value="Chromosome"/>
</dbReference>
<accession>A0A126V1X3</accession>
<organism evidence="2 3">
    <name type="scientific">Falsihalocynthiibacter arcticus</name>
    <dbReference type="NCBI Taxonomy" id="1579316"/>
    <lineage>
        <taxon>Bacteria</taxon>
        <taxon>Pseudomonadati</taxon>
        <taxon>Pseudomonadota</taxon>
        <taxon>Alphaproteobacteria</taxon>
        <taxon>Rhodobacterales</taxon>
        <taxon>Roseobacteraceae</taxon>
        <taxon>Falsihalocynthiibacter</taxon>
    </lineage>
</organism>
<dbReference type="Gene3D" id="2.130.10.10">
    <property type="entry name" value="YVTN repeat-like/Quinoprotein amine dehydrogenase"/>
    <property type="match status" value="1"/>
</dbReference>
<dbReference type="PANTHER" id="PTHR34512:SF30">
    <property type="entry name" value="OUTER MEMBRANE PROTEIN ASSEMBLY FACTOR BAMB"/>
    <property type="match status" value="1"/>
</dbReference>
<evidence type="ECO:0000313" key="3">
    <source>
        <dbReference type="Proteomes" id="UP000070371"/>
    </source>
</evidence>
<dbReference type="Pfam" id="PF13360">
    <property type="entry name" value="PQQ_2"/>
    <property type="match status" value="1"/>
</dbReference>
<dbReference type="OrthoDB" id="5290752at2"/>